<sequence>MKFSLLITSSPFETTQHESALRFAKAALADGHTIQRIFFYKDAVIAANAMTTPPQGQTSAFQDWQDFSKQTGVTLHACIANSLRRGIVDSTEAERYQLIGSNLGSAFSLVGLGEMTEVMSDSDKLVQF</sequence>
<evidence type="ECO:0000256" key="3">
    <source>
        <dbReference type="ARBA" id="ARBA00022490"/>
    </source>
</evidence>
<dbReference type="PANTHER" id="PTHR34874:SF3">
    <property type="entry name" value="SULFURTRANSFERASE TUSD"/>
    <property type="match status" value="1"/>
</dbReference>
<comment type="subcellular location">
    <subcellularLocation>
        <location evidence="1">Cytoplasm</location>
    </subcellularLocation>
</comment>
<comment type="similarity">
    <text evidence="2">Belongs to the DsrE/TusD family.</text>
</comment>
<dbReference type="Proteomes" id="UP001481413">
    <property type="component" value="Unassembled WGS sequence"/>
</dbReference>
<gene>
    <name evidence="5" type="primary">tusD</name>
    <name evidence="5" type="ORF">NBRC116585_23780</name>
</gene>
<evidence type="ECO:0000256" key="1">
    <source>
        <dbReference type="ARBA" id="ARBA00004496"/>
    </source>
</evidence>
<dbReference type="InterPro" id="IPR027396">
    <property type="entry name" value="DsrEFH-like"/>
</dbReference>
<evidence type="ECO:0000256" key="4">
    <source>
        <dbReference type="ARBA" id="ARBA00022679"/>
    </source>
</evidence>
<dbReference type="InterPro" id="IPR003787">
    <property type="entry name" value="Sulphur_relay_DsrE/F-like"/>
</dbReference>
<comment type="caution">
    <text evidence="5">The sequence shown here is derived from an EMBL/GenBank/DDBJ whole genome shotgun (WGS) entry which is preliminary data.</text>
</comment>
<evidence type="ECO:0000256" key="2">
    <source>
        <dbReference type="ARBA" id="ARBA00007067"/>
    </source>
</evidence>
<organism evidence="5 6">
    <name type="scientific">Thalassolituus maritimus</name>
    <dbReference type="NCBI Taxonomy" id="484498"/>
    <lineage>
        <taxon>Bacteria</taxon>
        <taxon>Pseudomonadati</taxon>
        <taxon>Pseudomonadota</taxon>
        <taxon>Gammaproteobacteria</taxon>
        <taxon>Oceanospirillales</taxon>
        <taxon>Oceanospirillaceae</taxon>
        <taxon>Thalassolituus</taxon>
    </lineage>
</organism>
<reference evidence="5 6" key="1">
    <citation type="submission" date="2024-04" db="EMBL/GenBank/DDBJ databases">
        <title>Draft genome sequence of Thalassolituus maritimus NBRC 116585.</title>
        <authorList>
            <person name="Miyakawa T."/>
            <person name="Kusuya Y."/>
            <person name="Miura T."/>
        </authorList>
    </citation>
    <scope>NUCLEOTIDE SEQUENCE [LARGE SCALE GENOMIC DNA]</scope>
    <source>
        <strain evidence="5 6">5NW40-0001</strain>
    </source>
</reference>
<keyword evidence="3" id="KW-0963">Cytoplasm</keyword>
<keyword evidence="6" id="KW-1185">Reference proteome</keyword>
<keyword evidence="4" id="KW-0808">Transferase</keyword>
<proteinExistence type="inferred from homology"/>
<dbReference type="InterPro" id="IPR017463">
    <property type="entry name" value="Sulphur_relay_TusD/DsrE"/>
</dbReference>
<dbReference type="Gene3D" id="3.40.1260.10">
    <property type="entry name" value="DsrEFH-like"/>
    <property type="match status" value="1"/>
</dbReference>
<evidence type="ECO:0000313" key="6">
    <source>
        <dbReference type="Proteomes" id="UP001481413"/>
    </source>
</evidence>
<dbReference type="NCBIfam" id="NF001237">
    <property type="entry name" value="PRK00207.1"/>
    <property type="match status" value="1"/>
</dbReference>
<dbReference type="PANTHER" id="PTHR34874">
    <property type="entry name" value="PROTEIN YCHN"/>
    <property type="match status" value="1"/>
</dbReference>
<dbReference type="RefSeq" id="WP_353295471.1">
    <property type="nucleotide sequence ID" value="NZ_BAABWH010000006.1"/>
</dbReference>
<dbReference type="Pfam" id="PF02635">
    <property type="entry name" value="DsrE"/>
    <property type="match status" value="1"/>
</dbReference>
<dbReference type="SUPFAM" id="SSF75169">
    <property type="entry name" value="DsrEFH-like"/>
    <property type="match status" value="1"/>
</dbReference>
<evidence type="ECO:0000313" key="5">
    <source>
        <dbReference type="EMBL" id="GAA6146260.1"/>
    </source>
</evidence>
<dbReference type="NCBIfam" id="TIGR03012">
    <property type="entry name" value="sulf_tusD_dsrE"/>
    <property type="match status" value="1"/>
</dbReference>
<dbReference type="EMBL" id="BAABWH010000006">
    <property type="protein sequence ID" value="GAA6146260.1"/>
    <property type="molecule type" value="Genomic_DNA"/>
</dbReference>
<name>A0ABQ0A1I7_9GAMM</name>
<accession>A0ABQ0A1I7</accession>
<protein>
    <submittedName>
        <fullName evidence="5">Sulfurtransferase complex subunit TusD</fullName>
    </submittedName>
</protein>